<dbReference type="InterPro" id="IPR011333">
    <property type="entry name" value="SKP1/BTB/POZ_sf"/>
</dbReference>
<evidence type="ECO:0000313" key="3">
    <source>
        <dbReference type="Proteomes" id="UP000297245"/>
    </source>
</evidence>
<evidence type="ECO:0008006" key="4">
    <source>
        <dbReference type="Google" id="ProtNLM"/>
    </source>
</evidence>
<dbReference type="Proteomes" id="UP000297245">
    <property type="component" value="Unassembled WGS sequence"/>
</dbReference>
<name>A0A4S8M654_DENBC</name>
<organism evidence="2 3">
    <name type="scientific">Dendrothele bispora (strain CBS 962.96)</name>
    <dbReference type="NCBI Taxonomy" id="1314807"/>
    <lineage>
        <taxon>Eukaryota</taxon>
        <taxon>Fungi</taxon>
        <taxon>Dikarya</taxon>
        <taxon>Basidiomycota</taxon>
        <taxon>Agaricomycotina</taxon>
        <taxon>Agaricomycetes</taxon>
        <taxon>Agaricomycetidae</taxon>
        <taxon>Agaricales</taxon>
        <taxon>Agaricales incertae sedis</taxon>
        <taxon>Dendrothele</taxon>
    </lineage>
</organism>
<gene>
    <name evidence="2" type="ORF">K435DRAFT_796447</name>
</gene>
<keyword evidence="3" id="KW-1185">Reference proteome</keyword>
<dbReference type="AlphaFoldDB" id="A0A4S8M654"/>
<proteinExistence type="predicted"/>
<feature type="region of interest" description="Disordered" evidence="1">
    <location>
        <begin position="1"/>
        <end position="31"/>
    </location>
</feature>
<evidence type="ECO:0000313" key="2">
    <source>
        <dbReference type="EMBL" id="THU97501.1"/>
    </source>
</evidence>
<sequence>MFQVASHPHSFPMHSHGRRESVASSASNHPTLQLPRKLARPEYTEVSKAAIVSAAPELANVPPEYIRQLLRPKEAEMTAGLNALAPSHVPNYLPKTHLPSHLAIPLRHSSSSSSVAPAYPTHALAVYSSRSNSPDSQALIIPIHSLVLAAHCARLPSLPSSARYESSSSSRVQIPVIPISLPSPHAFPIIRKFLYTHSLESVLRSLVPLPSSHHYPFLQSLSRETVRQTMNSHSTLHQLAKHLCEHSNYNMQTLTTHAAHVKDFWQDVVALGVNDVALWDTLDLAWEVVLGAMNICAARAGQ</sequence>
<reference evidence="2 3" key="1">
    <citation type="journal article" date="2019" name="Nat. Ecol. Evol.">
        <title>Megaphylogeny resolves global patterns of mushroom evolution.</title>
        <authorList>
            <person name="Varga T."/>
            <person name="Krizsan K."/>
            <person name="Foldi C."/>
            <person name="Dima B."/>
            <person name="Sanchez-Garcia M."/>
            <person name="Sanchez-Ramirez S."/>
            <person name="Szollosi G.J."/>
            <person name="Szarkandi J.G."/>
            <person name="Papp V."/>
            <person name="Albert L."/>
            <person name="Andreopoulos W."/>
            <person name="Angelini C."/>
            <person name="Antonin V."/>
            <person name="Barry K.W."/>
            <person name="Bougher N.L."/>
            <person name="Buchanan P."/>
            <person name="Buyck B."/>
            <person name="Bense V."/>
            <person name="Catcheside P."/>
            <person name="Chovatia M."/>
            <person name="Cooper J."/>
            <person name="Damon W."/>
            <person name="Desjardin D."/>
            <person name="Finy P."/>
            <person name="Geml J."/>
            <person name="Haridas S."/>
            <person name="Hughes K."/>
            <person name="Justo A."/>
            <person name="Karasinski D."/>
            <person name="Kautmanova I."/>
            <person name="Kiss B."/>
            <person name="Kocsube S."/>
            <person name="Kotiranta H."/>
            <person name="LaButti K.M."/>
            <person name="Lechner B.E."/>
            <person name="Liimatainen K."/>
            <person name="Lipzen A."/>
            <person name="Lukacs Z."/>
            <person name="Mihaltcheva S."/>
            <person name="Morgado L.N."/>
            <person name="Niskanen T."/>
            <person name="Noordeloos M.E."/>
            <person name="Ohm R.A."/>
            <person name="Ortiz-Santana B."/>
            <person name="Ovrebo C."/>
            <person name="Racz N."/>
            <person name="Riley R."/>
            <person name="Savchenko A."/>
            <person name="Shiryaev A."/>
            <person name="Soop K."/>
            <person name="Spirin V."/>
            <person name="Szebenyi C."/>
            <person name="Tomsovsky M."/>
            <person name="Tulloss R.E."/>
            <person name="Uehling J."/>
            <person name="Grigoriev I.V."/>
            <person name="Vagvolgyi C."/>
            <person name="Papp T."/>
            <person name="Martin F.M."/>
            <person name="Miettinen O."/>
            <person name="Hibbett D.S."/>
            <person name="Nagy L.G."/>
        </authorList>
    </citation>
    <scope>NUCLEOTIDE SEQUENCE [LARGE SCALE GENOMIC DNA]</scope>
    <source>
        <strain evidence="2 3">CBS 962.96</strain>
    </source>
</reference>
<evidence type="ECO:0000256" key="1">
    <source>
        <dbReference type="SAM" id="MobiDB-lite"/>
    </source>
</evidence>
<protein>
    <recommendedName>
        <fullName evidence="4">Clp1-like protein</fullName>
    </recommendedName>
</protein>
<feature type="compositionally biased region" description="Polar residues" evidence="1">
    <location>
        <begin position="22"/>
        <end position="31"/>
    </location>
</feature>
<dbReference type="OrthoDB" id="2523383at2759"/>
<dbReference type="Gene3D" id="3.30.710.10">
    <property type="entry name" value="Potassium Channel Kv1.1, Chain A"/>
    <property type="match status" value="1"/>
</dbReference>
<dbReference type="EMBL" id="ML179154">
    <property type="protein sequence ID" value="THU97501.1"/>
    <property type="molecule type" value="Genomic_DNA"/>
</dbReference>
<accession>A0A4S8M654</accession>